<evidence type="ECO:0000313" key="2">
    <source>
        <dbReference type="Proteomes" id="UP001243623"/>
    </source>
</evidence>
<protein>
    <submittedName>
        <fullName evidence="1">Uncharacterized protein</fullName>
    </submittedName>
</protein>
<dbReference type="AlphaFoldDB" id="A0A9Y2ER28"/>
<organism evidence="1 2">
    <name type="scientific">Selenobaculum gibii</name>
    <dbReference type="NCBI Taxonomy" id="3054208"/>
    <lineage>
        <taxon>Bacteria</taxon>
        <taxon>Bacillati</taxon>
        <taxon>Bacillota</taxon>
        <taxon>Negativicutes</taxon>
        <taxon>Selenomonadales</taxon>
        <taxon>Selenomonadaceae</taxon>
        <taxon>Selenobaculum</taxon>
    </lineage>
</organism>
<gene>
    <name evidence="1" type="ORF">P3F81_12590</name>
</gene>
<proteinExistence type="predicted"/>
<dbReference type="EMBL" id="CP120678">
    <property type="protein sequence ID" value="WIW70697.1"/>
    <property type="molecule type" value="Genomic_DNA"/>
</dbReference>
<dbReference type="RefSeq" id="WP_147669480.1">
    <property type="nucleotide sequence ID" value="NZ_CP120678.1"/>
</dbReference>
<dbReference type="Proteomes" id="UP001243623">
    <property type="component" value="Chromosome"/>
</dbReference>
<keyword evidence="2" id="KW-1185">Reference proteome</keyword>
<accession>A0A9Y2ER28</accession>
<dbReference type="KEGG" id="sgbi:P3F81_12590"/>
<evidence type="ECO:0000313" key="1">
    <source>
        <dbReference type="EMBL" id="WIW70697.1"/>
    </source>
</evidence>
<reference evidence="1" key="1">
    <citation type="submission" date="2023-03" db="EMBL/GenBank/DDBJ databases">
        <title>Selenobaculum gbiensis gen. nov. sp. nov., a new bacterium isolated from the gut microbiota of IBD patient.</title>
        <authorList>
            <person name="Yeo S."/>
            <person name="Park H."/>
            <person name="Huh C.S."/>
        </authorList>
    </citation>
    <scope>NUCLEOTIDE SEQUENCE</scope>
    <source>
        <strain evidence="1">ICN-92133</strain>
    </source>
</reference>
<sequence>MDRKGKVKSNAIAELISARLHDAVHIHQVAYVKRFLERYLADEKFRNTYGEKPQALLNQYRVPFNADELQYLFTPEFYLLDDMSLPMIMRRYRAYLIERRNLRMIVQNELGRVKNKAFEAWRNRQINRCKGEFGNRSRSIIHHPIAFELTTGRTVTDSFRFRSENKPLTRIFQLNQENIALWQSILHSTYNLFGKTVNHCYFATDPLDNIEYKAFADIYQKIYQYIPQVATSLALQDVEQTKLFLKNAAMLPTMHQFFVHSLADFHRLMDAFSPEELLYVDLVLDFPQAKKLKDIVIYDDQTKKAEYVKMDSLMVKSAIECSGFVVNMPEKRIRLTTPCNIDYQHPEGNIVLAETEFSDAVDFEEKIRQMIKIYMPVEVDRTKIITFKPYYRYSKQKSGFCLESMAKYKWTFLDDIELNQPVYQLVGELIDEAMYTSREIATLLIDQEIKPEITFACIQSLYDAGILQERK</sequence>
<name>A0A9Y2ER28_9FIRM</name>